<feature type="transmembrane region" description="Helical" evidence="6">
    <location>
        <begin position="413"/>
        <end position="431"/>
    </location>
</feature>
<keyword evidence="5 6" id="KW-0472">Membrane</keyword>
<organism evidence="8 9">
    <name type="scientific">Syntrophomonas zehnderi OL-4</name>
    <dbReference type="NCBI Taxonomy" id="690567"/>
    <lineage>
        <taxon>Bacteria</taxon>
        <taxon>Bacillati</taxon>
        <taxon>Bacillota</taxon>
        <taxon>Clostridia</taxon>
        <taxon>Eubacteriales</taxon>
        <taxon>Syntrophomonadaceae</taxon>
        <taxon>Syntrophomonas</taxon>
    </lineage>
</organism>
<evidence type="ECO:0000259" key="7">
    <source>
        <dbReference type="Pfam" id="PF02687"/>
    </source>
</evidence>
<keyword evidence="9" id="KW-1185">Reference proteome</keyword>
<evidence type="ECO:0000256" key="1">
    <source>
        <dbReference type="ARBA" id="ARBA00004651"/>
    </source>
</evidence>
<feature type="transmembrane region" description="Helical" evidence="6">
    <location>
        <begin position="248"/>
        <end position="267"/>
    </location>
</feature>
<evidence type="ECO:0000256" key="2">
    <source>
        <dbReference type="ARBA" id="ARBA00022475"/>
    </source>
</evidence>
<dbReference type="OrthoDB" id="2934570at2"/>
<feature type="domain" description="ABC3 transporter permease C-terminal" evidence="7">
    <location>
        <begin position="249"/>
        <end position="358"/>
    </location>
</feature>
<name>A0A0E4C9F0_9FIRM</name>
<dbReference type="PANTHER" id="PTHR30287">
    <property type="entry name" value="MEMBRANE COMPONENT OF PREDICTED ABC SUPERFAMILY METABOLITE UPTAKE TRANSPORTER"/>
    <property type="match status" value="1"/>
</dbReference>
<feature type="transmembrane region" description="Helical" evidence="6">
    <location>
        <begin position="294"/>
        <end position="316"/>
    </location>
</feature>
<feature type="transmembrane region" description="Helical" evidence="6">
    <location>
        <begin position="706"/>
        <end position="724"/>
    </location>
</feature>
<proteinExistence type="predicted"/>
<evidence type="ECO:0000256" key="5">
    <source>
        <dbReference type="ARBA" id="ARBA00023136"/>
    </source>
</evidence>
<keyword evidence="3 6" id="KW-0812">Transmembrane</keyword>
<dbReference type="EMBL" id="CGIH01000039">
    <property type="protein sequence ID" value="CFX96284.1"/>
    <property type="molecule type" value="Genomic_DNA"/>
</dbReference>
<protein>
    <submittedName>
        <fullName evidence="8">Permease FtsX-like</fullName>
    </submittedName>
</protein>
<feature type="domain" description="ABC3 transporter permease C-terminal" evidence="7">
    <location>
        <begin position="619"/>
        <end position="735"/>
    </location>
</feature>
<reference evidence="8 9" key="1">
    <citation type="submission" date="2015-03" db="EMBL/GenBank/DDBJ databases">
        <authorList>
            <person name="Murphy D."/>
        </authorList>
    </citation>
    <scope>NUCLEOTIDE SEQUENCE [LARGE SCALE GENOMIC DNA]</scope>
    <source>
        <strain evidence="8 9">OL-4</strain>
    </source>
</reference>
<evidence type="ECO:0000256" key="4">
    <source>
        <dbReference type="ARBA" id="ARBA00022989"/>
    </source>
</evidence>
<evidence type="ECO:0000256" key="3">
    <source>
        <dbReference type="ARBA" id="ARBA00022692"/>
    </source>
</evidence>
<comment type="subcellular location">
    <subcellularLocation>
        <location evidence="1">Cell membrane</location>
        <topology evidence="1">Multi-pass membrane protein</topology>
    </subcellularLocation>
</comment>
<evidence type="ECO:0000313" key="9">
    <source>
        <dbReference type="Proteomes" id="UP000045545"/>
    </source>
</evidence>
<dbReference type="PANTHER" id="PTHR30287:SF1">
    <property type="entry name" value="INNER MEMBRANE PROTEIN"/>
    <property type="match status" value="1"/>
</dbReference>
<keyword evidence="2" id="KW-1003">Cell membrane</keyword>
<evidence type="ECO:0000313" key="8">
    <source>
        <dbReference type="EMBL" id="CFX96284.1"/>
    </source>
</evidence>
<dbReference type="InterPro" id="IPR003838">
    <property type="entry name" value="ABC3_permease_C"/>
</dbReference>
<dbReference type="STRING" id="690567.2305"/>
<feature type="transmembrane region" description="Helical" evidence="6">
    <location>
        <begin position="615"/>
        <end position="639"/>
    </location>
</feature>
<accession>A0A0E4C9F0</accession>
<dbReference type="AlphaFoldDB" id="A0A0E4C9F0"/>
<sequence length="746" mass="83444">MALFKKVIRSMLEHKARYIGSMLLLMISSMMFVMASNTSINLEKAFKTFSEQNVLSDAEFSVDTEIDTNAIGEKFNAKVELGGTADCEVKPGQKLRVFAMMNEVNIPAVEEGSLSGASEIMLNRLFAETNGYGIGDTITVAGKEFTVSGYCLLPNFIYVVESKEVMMNDPSTFGVGVISKAEFNTLPDRHYVYALRFNERDNIQTQETAVKTELRSQGITITSWQSTDKKINVSYVPMEVGVLSKVSVAVPLVMLLLTCVLLGMLMWRMIKGESVLIGTFYALGYRRKALRRHYLMFPLLVSAIGAVVGSVLGILLTDLMFKFLLTAFPMPVQETIYNNWLIVFAVLFPITVLCGVTLGIISKVLRIPAAILMKGRESQKKINLIERKLRLERLKFNTKFQIREQVRSLSRSFFLLFGVVVATMLILYGFTMKSSVDYMLHKGIKEMYNLKYEYVFTSVKTGVPPTGTEQFNAAYVSLVENDDTSFYVVGTLPDTERIRLKDSSGRPIKPEQNIVTLPLAQKLNLKPGDRVTVFNTEDGKERTFIVEQVADTYAGEFLFMPLDRFNTEFGLPTNAYIGIWSDEPLTFPQGEVQSTKSIDAIVAGFGHLIDQMGPMIYGLIFAAFIVGLIIIYIVTGLVVEESRANISLMKVFGYRKKEINRLILSSNTIIVILGYLLGIPALLGTVGALYNSLADTLQVVLPVKLNFWYMLLGFVIVMLTYEVAKLMCRKKVARIPMSEALKVGME</sequence>
<keyword evidence="4 6" id="KW-1133">Transmembrane helix</keyword>
<dbReference type="Pfam" id="PF02687">
    <property type="entry name" value="FtsX"/>
    <property type="match status" value="2"/>
</dbReference>
<feature type="transmembrane region" description="Helical" evidence="6">
    <location>
        <begin position="336"/>
        <end position="361"/>
    </location>
</feature>
<feature type="transmembrane region" description="Helical" evidence="6">
    <location>
        <begin position="21"/>
        <end position="40"/>
    </location>
</feature>
<dbReference type="GO" id="GO:0005886">
    <property type="term" value="C:plasma membrane"/>
    <property type="evidence" value="ECO:0007669"/>
    <property type="project" value="UniProtKB-SubCell"/>
</dbReference>
<evidence type="ECO:0000256" key="6">
    <source>
        <dbReference type="SAM" id="Phobius"/>
    </source>
</evidence>
<feature type="transmembrane region" description="Helical" evidence="6">
    <location>
        <begin position="659"/>
        <end position="686"/>
    </location>
</feature>
<dbReference type="Proteomes" id="UP000045545">
    <property type="component" value="Unassembled WGS sequence"/>
</dbReference>
<gene>
    <name evidence="8" type="ORF">2305</name>
</gene>
<dbReference type="InterPro" id="IPR038766">
    <property type="entry name" value="Membrane_comp_ABC_pdt"/>
</dbReference>